<dbReference type="Pfam" id="PF01047">
    <property type="entry name" value="MarR"/>
    <property type="match status" value="1"/>
</dbReference>
<keyword evidence="2" id="KW-0238">DNA-binding</keyword>
<organism evidence="5 6">
    <name type="scientific">Evansella alkalicola</name>
    <dbReference type="NCBI Taxonomy" id="745819"/>
    <lineage>
        <taxon>Bacteria</taxon>
        <taxon>Bacillati</taxon>
        <taxon>Bacillota</taxon>
        <taxon>Bacilli</taxon>
        <taxon>Bacillales</taxon>
        <taxon>Bacillaceae</taxon>
        <taxon>Evansella</taxon>
    </lineage>
</organism>
<proteinExistence type="predicted"/>
<dbReference type="PROSITE" id="PS01117">
    <property type="entry name" value="HTH_MARR_1"/>
    <property type="match status" value="1"/>
</dbReference>
<keyword evidence="1" id="KW-0805">Transcription regulation</keyword>
<feature type="domain" description="HTH marR-type" evidence="4">
    <location>
        <begin position="6"/>
        <end position="138"/>
    </location>
</feature>
<dbReference type="InterPro" id="IPR036390">
    <property type="entry name" value="WH_DNA-bd_sf"/>
</dbReference>
<dbReference type="RefSeq" id="WP_088073645.1">
    <property type="nucleotide sequence ID" value="NZ_JAHQCR010000063.1"/>
</dbReference>
<dbReference type="Proteomes" id="UP000790580">
    <property type="component" value="Unassembled WGS sequence"/>
</dbReference>
<evidence type="ECO:0000313" key="5">
    <source>
        <dbReference type="EMBL" id="MBU9722874.1"/>
    </source>
</evidence>
<evidence type="ECO:0000313" key="6">
    <source>
        <dbReference type="Proteomes" id="UP000790580"/>
    </source>
</evidence>
<name>A0ABS6JWB1_9BACI</name>
<gene>
    <name evidence="5" type="ORF">KS407_15765</name>
</gene>
<evidence type="ECO:0000256" key="2">
    <source>
        <dbReference type="ARBA" id="ARBA00023125"/>
    </source>
</evidence>
<reference evidence="5 6" key="1">
    <citation type="submission" date="2021-06" db="EMBL/GenBank/DDBJ databases">
        <title>Bacillus sp. RD4P76, an endophyte from a halophyte.</title>
        <authorList>
            <person name="Sun J.-Q."/>
        </authorList>
    </citation>
    <scope>NUCLEOTIDE SEQUENCE [LARGE SCALE GENOMIC DNA]</scope>
    <source>
        <strain evidence="5 6">JCM 17098</strain>
    </source>
</reference>
<dbReference type="InterPro" id="IPR000835">
    <property type="entry name" value="HTH_MarR-typ"/>
</dbReference>
<dbReference type="InterPro" id="IPR036388">
    <property type="entry name" value="WH-like_DNA-bd_sf"/>
</dbReference>
<evidence type="ECO:0000256" key="3">
    <source>
        <dbReference type="ARBA" id="ARBA00023163"/>
    </source>
</evidence>
<evidence type="ECO:0000259" key="4">
    <source>
        <dbReference type="PROSITE" id="PS50995"/>
    </source>
</evidence>
<keyword evidence="3" id="KW-0804">Transcription</keyword>
<dbReference type="SMART" id="SM00347">
    <property type="entry name" value="HTH_MARR"/>
    <property type="match status" value="1"/>
</dbReference>
<dbReference type="Gene3D" id="1.10.10.10">
    <property type="entry name" value="Winged helix-like DNA-binding domain superfamily/Winged helix DNA-binding domain"/>
    <property type="match status" value="1"/>
</dbReference>
<comment type="caution">
    <text evidence="5">The sequence shown here is derived from an EMBL/GenBank/DDBJ whole genome shotgun (WGS) entry which is preliminary data.</text>
</comment>
<protein>
    <submittedName>
        <fullName evidence="5">MarR family transcriptional regulator</fullName>
    </submittedName>
</protein>
<dbReference type="SUPFAM" id="SSF46785">
    <property type="entry name" value="Winged helix' DNA-binding domain"/>
    <property type="match status" value="1"/>
</dbReference>
<dbReference type="InterPro" id="IPR023187">
    <property type="entry name" value="Tscrpt_reg_MarR-type_CS"/>
</dbReference>
<sequence length="141" mass="16493">MKLSLEDYISIQIHQTDLQLTSYIKSKLETFNLAPEQNLIMMLLWEKDGLSQYQIAEKLRKDKTNIARMASNLEKKGFINRNSCDIDRRSVKLFLTEKGRELGESIIPISERFNEQVCKGITKDELQILESILKKMRKNVE</sequence>
<keyword evidence="6" id="KW-1185">Reference proteome</keyword>
<dbReference type="EMBL" id="JAHQCR010000063">
    <property type="protein sequence ID" value="MBU9722874.1"/>
    <property type="molecule type" value="Genomic_DNA"/>
</dbReference>
<dbReference type="PANTHER" id="PTHR42756">
    <property type="entry name" value="TRANSCRIPTIONAL REGULATOR, MARR"/>
    <property type="match status" value="1"/>
</dbReference>
<dbReference type="PANTHER" id="PTHR42756:SF1">
    <property type="entry name" value="TRANSCRIPTIONAL REPRESSOR OF EMRAB OPERON"/>
    <property type="match status" value="1"/>
</dbReference>
<evidence type="ECO:0000256" key="1">
    <source>
        <dbReference type="ARBA" id="ARBA00023015"/>
    </source>
</evidence>
<dbReference type="PRINTS" id="PR00598">
    <property type="entry name" value="HTHMARR"/>
</dbReference>
<dbReference type="PROSITE" id="PS50995">
    <property type="entry name" value="HTH_MARR_2"/>
    <property type="match status" value="1"/>
</dbReference>
<accession>A0ABS6JWB1</accession>